<dbReference type="SUPFAM" id="SSF49785">
    <property type="entry name" value="Galactose-binding domain-like"/>
    <property type="match status" value="2"/>
</dbReference>
<keyword evidence="2" id="KW-0326">Glycosidase</keyword>
<dbReference type="EnsemblProtists" id="EOD41382">
    <property type="protein sequence ID" value="EOD41382"/>
    <property type="gene ID" value="EMIHUDRAFT_199723"/>
</dbReference>
<dbReference type="RefSeq" id="XP_005793811.1">
    <property type="nucleotide sequence ID" value="XM_005793754.1"/>
</dbReference>
<sequence>MLALHIVSFAALEVDFNAGWRFLRGDGTYQLPSSDDTDWRDIEAPHDWAIEDLPSREEDDVTPVLAVRHGIWRFYRGEGNDTFAAPGFDDAGWTDIQVPSDWRAAAGYEAANASGWYRRNFTVSAAAFAAARAGTLRLALGSVATADRTYINGAKVGSTGAWHKPGGCSSRLDYRSYAVPASALHVGPDNVAAIWVWSEGSGPAGLVDWAQPDRRIGPFDPGASPGHKQTGYTLGGVGWYRKTFRPDASWGERLQLFVEGCYMNCSVYLNGEHLLTHPYGYTSFAVDLTAGGLRLGQPNVLAIRAESRGSNSRWYAGAGLFRPVSLLAHPALHLAVPGGVYVTTPHIALTASDGLRADATVAINVTVANARGTTAAGAGARVELFDERGVSLGVGFASLPEVGGGGSASVLLSTWSPGQPSLYRAVATLSCGGGLRDGCPDTETATFGVRSFSFDSSAGFVLNGQSVKLHGGCVHHDNGPLGSKANGRAEER</sequence>
<dbReference type="Proteomes" id="UP000013827">
    <property type="component" value="Unassembled WGS sequence"/>
</dbReference>
<keyword evidence="1" id="KW-0378">Hydrolase</keyword>
<dbReference type="InterPro" id="IPR036156">
    <property type="entry name" value="Beta-gal/glucu_dom_sf"/>
</dbReference>
<proteinExistence type="predicted"/>
<evidence type="ECO:0000313" key="3">
    <source>
        <dbReference type="EnsemblProtists" id="EOD41382"/>
    </source>
</evidence>
<dbReference type="GO" id="GO:0004553">
    <property type="term" value="F:hydrolase activity, hydrolyzing O-glycosyl compounds"/>
    <property type="evidence" value="ECO:0007669"/>
    <property type="project" value="InterPro"/>
</dbReference>
<dbReference type="Gene3D" id="3.20.20.80">
    <property type="entry name" value="Glycosidases"/>
    <property type="match status" value="1"/>
</dbReference>
<dbReference type="GO" id="GO:0005975">
    <property type="term" value="P:carbohydrate metabolic process"/>
    <property type="evidence" value="ECO:0007669"/>
    <property type="project" value="InterPro"/>
</dbReference>
<dbReference type="GeneID" id="17286652"/>
<evidence type="ECO:0000256" key="1">
    <source>
        <dbReference type="ARBA" id="ARBA00022801"/>
    </source>
</evidence>
<keyword evidence="4" id="KW-1185">Reference proteome</keyword>
<dbReference type="InterPro" id="IPR008979">
    <property type="entry name" value="Galactose-bd-like_sf"/>
</dbReference>
<dbReference type="PANTHER" id="PTHR42732">
    <property type="entry name" value="BETA-GALACTOSIDASE"/>
    <property type="match status" value="1"/>
</dbReference>
<reference evidence="4" key="1">
    <citation type="journal article" date="2013" name="Nature">
        <title>Pan genome of the phytoplankton Emiliania underpins its global distribution.</title>
        <authorList>
            <person name="Read B.A."/>
            <person name="Kegel J."/>
            <person name="Klute M.J."/>
            <person name="Kuo A."/>
            <person name="Lefebvre S.C."/>
            <person name="Maumus F."/>
            <person name="Mayer C."/>
            <person name="Miller J."/>
            <person name="Monier A."/>
            <person name="Salamov A."/>
            <person name="Young J."/>
            <person name="Aguilar M."/>
            <person name="Claverie J.M."/>
            <person name="Frickenhaus S."/>
            <person name="Gonzalez K."/>
            <person name="Herman E.K."/>
            <person name="Lin Y.C."/>
            <person name="Napier J."/>
            <person name="Ogata H."/>
            <person name="Sarno A.F."/>
            <person name="Shmutz J."/>
            <person name="Schroeder D."/>
            <person name="de Vargas C."/>
            <person name="Verret F."/>
            <person name="von Dassow P."/>
            <person name="Valentin K."/>
            <person name="Van de Peer Y."/>
            <person name="Wheeler G."/>
            <person name="Dacks J.B."/>
            <person name="Delwiche C.F."/>
            <person name="Dyhrman S.T."/>
            <person name="Glockner G."/>
            <person name="John U."/>
            <person name="Richards T."/>
            <person name="Worden A.Z."/>
            <person name="Zhang X."/>
            <person name="Grigoriev I.V."/>
            <person name="Allen A.E."/>
            <person name="Bidle K."/>
            <person name="Borodovsky M."/>
            <person name="Bowler C."/>
            <person name="Brownlee C."/>
            <person name="Cock J.M."/>
            <person name="Elias M."/>
            <person name="Gladyshev V.N."/>
            <person name="Groth M."/>
            <person name="Guda C."/>
            <person name="Hadaegh A."/>
            <person name="Iglesias-Rodriguez M.D."/>
            <person name="Jenkins J."/>
            <person name="Jones B.M."/>
            <person name="Lawson T."/>
            <person name="Leese F."/>
            <person name="Lindquist E."/>
            <person name="Lobanov A."/>
            <person name="Lomsadze A."/>
            <person name="Malik S.B."/>
            <person name="Marsh M.E."/>
            <person name="Mackinder L."/>
            <person name="Mock T."/>
            <person name="Mueller-Roeber B."/>
            <person name="Pagarete A."/>
            <person name="Parker M."/>
            <person name="Probert I."/>
            <person name="Quesneville H."/>
            <person name="Raines C."/>
            <person name="Rensing S.A."/>
            <person name="Riano-Pachon D.M."/>
            <person name="Richier S."/>
            <person name="Rokitta S."/>
            <person name="Shiraiwa Y."/>
            <person name="Soanes D.M."/>
            <person name="van der Giezen M."/>
            <person name="Wahlund T.M."/>
            <person name="Williams B."/>
            <person name="Wilson W."/>
            <person name="Wolfe G."/>
            <person name="Wurch L.L."/>
        </authorList>
    </citation>
    <scope>NUCLEOTIDE SEQUENCE</scope>
</reference>
<dbReference type="AlphaFoldDB" id="A0A0D3L047"/>
<dbReference type="SUPFAM" id="SSF49303">
    <property type="entry name" value="beta-Galactosidase/glucuronidase domain"/>
    <property type="match status" value="1"/>
</dbReference>
<dbReference type="Gene3D" id="2.60.120.260">
    <property type="entry name" value="Galactose-binding domain-like"/>
    <property type="match status" value="2"/>
</dbReference>
<dbReference type="STRING" id="2903.R1E1T6"/>
<dbReference type="SUPFAM" id="SSF51445">
    <property type="entry name" value="(Trans)glycosidases"/>
    <property type="match status" value="1"/>
</dbReference>
<dbReference type="PANTHER" id="PTHR42732:SF1">
    <property type="entry name" value="BETA-MANNOSIDASE"/>
    <property type="match status" value="1"/>
</dbReference>
<dbReference type="KEGG" id="ehx:EMIHUDRAFT_199723"/>
<protein>
    <recommendedName>
        <fullName evidence="5">Beta-galactosidase</fullName>
    </recommendedName>
</protein>
<organism evidence="3 4">
    <name type="scientific">Emiliania huxleyi (strain CCMP1516)</name>
    <dbReference type="NCBI Taxonomy" id="280463"/>
    <lineage>
        <taxon>Eukaryota</taxon>
        <taxon>Haptista</taxon>
        <taxon>Haptophyta</taxon>
        <taxon>Prymnesiophyceae</taxon>
        <taxon>Isochrysidales</taxon>
        <taxon>Noelaerhabdaceae</taxon>
        <taxon>Emiliania</taxon>
    </lineage>
</organism>
<evidence type="ECO:0008006" key="5">
    <source>
        <dbReference type="Google" id="ProtNLM"/>
    </source>
</evidence>
<accession>A0A0D3L047</accession>
<reference evidence="3" key="2">
    <citation type="submission" date="2024-10" db="UniProtKB">
        <authorList>
            <consortium name="EnsemblProtists"/>
        </authorList>
    </citation>
    <scope>IDENTIFICATION</scope>
</reference>
<dbReference type="HOGENOM" id="CLU_554839_0_0_1"/>
<name>A0A0D3L047_EMIH1</name>
<dbReference type="Gene3D" id="2.60.40.10">
    <property type="entry name" value="Immunoglobulins"/>
    <property type="match status" value="1"/>
</dbReference>
<evidence type="ECO:0000256" key="2">
    <source>
        <dbReference type="ARBA" id="ARBA00023295"/>
    </source>
</evidence>
<dbReference type="PaxDb" id="2903-EOD41382"/>
<dbReference type="InterPro" id="IPR051913">
    <property type="entry name" value="GH2_Domain-Containing"/>
</dbReference>
<evidence type="ECO:0000313" key="4">
    <source>
        <dbReference type="Proteomes" id="UP000013827"/>
    </source>
</evidence>
<dbReference type="InterPro" id="IPR013783">
    <property type="entry name" value="Ig-like_fold"/>
</dbReference>
<dbReference type="InterPro" id="IPR017853">
    <property type="entry name" value="GH"/>
</dbReference>